<dbReference type="Pfam" id="PF06697">
    <property type="entry name" value="DUF1191"/>
    <property type="match status" value="1"/>
</dbReference>
<keyword evidence="4" id="KW-1185">Reference proteome</keyword>
<name>A0ABM0W1R9_CAMSA</name>
<evidence type="ECO:0000313" key="5">
    <source>
        <dbReference type="RefSeq" id="XP_010464467.1"/>
    </source>
</evidence>
<evidence type="ECO:0000256" key="2">
    <source>
        <dbReference type="SAM" id="Phobius"/>
    </source>
</evidence>
<feature type="compositionally biased region" description="Basic and acidic residues" evidence="1">
    <location>
        <begin position="282"/>
        <end position="292"/>
    </location>
</feature>
<dbReference type="Proteomes" id="UP000694864">
    <property type="component" value="Chromosome 15"/>
</dbReference>
<accession>A0ABM0W1R9</accession>
<feature type="chain" id="PRO_5046451992" evidence="3">
    <location>
        <begin position="26"/>
        <end position="325"/>
    </location>
</feature>
<proteinExistence type="predicted"/>
<reference evidence="5" key="2">
    <citation type="submission" date="2025-08" db="UniProtKB">
        <authorList>
            <consortium name="RefSeq"/>
        </authorList>
    </citation>
    <scope>IDENTIFICATION</scope>
    <source>
        <tissue evidence="5">Leaf</tissue>
    </source>
</reference>
<feature type="region of interest" description="Disordered" evidence="1">
    <location>
        <begin position="282"/>
        <end position="325"/>
    </location>
</feature>
<keyword evidence="2" id="KW-0812">Transmembrane</keyword>
<dbReference type="InterPro" id="IPR010605">
    <property type="entry name" value="DUF1191"/>
</dbReference>
<sequence>MGFLLCCLQVLLLFLSLSSIHHLQAQSPPPQPNASSSSSLDALLQDYSFRAFVRPRTGILYEGTVPSNLTGIKLAAIRLRSGSFRKRGVTPFKEFSIPTGVIVKPYVTRLVLVYQNLANFSHLYYPLSGYDYVAPVLGLLAYDAKNLSATNLPELDLKVSNDPIRIDFSDLERIPQGSSAKCVRFDSQGVASFSDSIQPGNTCETEHQGHFSVVVKSVASAPSPAPPGDEDRKKEKEKKKKKKSSDSNSKTWIIVGSVVGGLLLLGLLLFLVLRCRNYKKQEKMREMERAGETGEALRMTQVGETRAPTATTTRTQPMLETEYAA</sequence>
<reference evidence="4" key="1">
    <citation type="journal article" date="2014" name="Nat. Commun.">
        <title>The emerging biofuel crop Camelina sativa retains a highly undifferentiated hexaploid genome structure.</title>
        <authorList>
            <person name="Kagale S."/>
            <person name="Koh C."/>
            <person name="Nixon J."/>
            <person name="Bollina V."/>
            <person name="Clarke W.E."/>
            <person name="Tuteja R."/>
            <person name="Spillane C."/>
            <person name="Robinson S.J."/>
            <person name="Links M.G."/>
            <person name="Clarke C."/>
            <person name="Higgins E.E."/>
            <person name="Huebert T."/>
            <person name="Sharpe A.G."/>
            <person name="Parkin I.A."/>
        </authorList>
    </citation>
    <scope>NUCLEOTIDE SEQUENCE [LARGE SCALE GENOMIC DNA]</scope>
    <source>
        <strain evidence="4">cv. DH55</strain>
    </source>
</reference>
<dbReference type="RefSeq" id="XP_010464467.1">
    <property type="nucleotide sequence ID" value="XM_010466165.2"/>
</dbReference>
<dbReference type="Gene3D" id="1.20.5.930">
    <property type="entry name" value="Bicelle-embedded integrin alpha(iib) transmembrane segment"/>
    <property type="match status" value="1"/>
</dbReference>
<feature type="region of interest" description="Disordered" evidence="1">
    <location>
        <begin position="218"/>
        <end position="246"/>
    </location>
</feature>
<evidence type="ECO:0000256" key="3">
    <source>
        <dbReference type="SAM" id="SignalP"/>
    </source>
</evidence>
<feature type="transmembrane region" description="Helical" evidence="2">
    <location>
        <begin position="252"/>
        <end position="273"/>
    </location>
</feature>
<dbReference type="PANTHER" id="PTHR33512">
    <property type="entry name" value="PROTEIN, PUTATIVE (DUF1191)-RELATED"/>
    <property type="match status" value="1"/>
</dbReference>
<keyword evidence="2" id="KW-0472">Membrane</keyword>
<protein>
    <submittedName>
        <fullName evidence="5">Uncharacterized protein LOC104745011</fullName>
    </submittedName>
</protein>
<feature type="signal peptide" evidence="3">
    <location>
        <begin position="1"/>
        <end position="25"/>
    </location>
</feature>
<dbReference type="GeneID" id="104745011"/>
<evidence type="ECO:0000256" key="1">
    <source>
        <dbReference type="SAM" id="MobiDB-lite"/>
    </source>
</evidence>
<evidence type="ECO:0000313" key="4">
    <source>
        <dbReference type="Proteomes" id="UP000694864"/>
    </source>
</evidence>
<feature type="compositionally biased region" description="Low complexity" evidence="1">
    <location>
        <begin position="305"/>
        <end position="315"/>
    </location>
</feature>
<keyword evidence="2" id="KW-1133">Transmembrane helix</keyword>
<organism evidence="4 5">
    <name type="scientific">Camelina sativa</name>
    <name type="common">False flax</name>
    <name type="synonym">Myagrum sativum</name>
    <dbReference type="NCBI Taxonomy" id="90675"/>
    <lineage>
        <taxon>Eukaryota</taxon>
        <taxon>Viridiplantae</taxon>
        <taxon>Streptophyta</taxon>
        <taxon>Embryophyta</taxon>
        <taxon>Tracheophyta</taxon>
        <taxon>Spermatophyta</taxon>
        <taxon>Magnoliopsida</taxon>
        <taxon>eudicotyledons</taxon>
        <taxon>Gunneridae</taxon>
        <taxon>Pentapetalae</taxon>
        <taxon>rosids</taxon>
        <taxon>malvids</taxon>
        <taxon>Brassicales</taxon>
        <taxon>Brassicaceae</taxon>
        <taxon>Camelineae</taxon>
        <taxon>Camelina</taxon>
    </lineage>
</organism>
<keyword evidence="3" id="KW-0732">Signal</keyword>
<gene>
    <name evidence="5" type="primary">LOC104745011</name>
</gene>
<dbReference type="PANTHER" id="PTHR33512:SF14">
    <property type="entry name" value="EXPRESSED PROTEIN"/>
    <property type="match status" value="1"/>
</dbReference>